<comment type="caution">
    <text evidence="2">The sequence shown here is derived from an EMBL/GenBank/DDBJ whole genome shotgun (WGS) entry which is preliminary data.</text>
</comment>
<dbReference type="Proteomes" id="UP000291832">
    <property type="component" value="Unassembled WGS sequence"/>
</dbReference>
<gene>
    <name evidence="2" type="ORF">EV139_2336</name>
</gene>
<reference evidence="2 3" key="1">
    <citation type="journal article" date="2015" name="Stand. Genomic Sci.">
        <title>Genomic Encyclopedia of Bacterial and Archaeal Type Strains, Phase III: the genomes of soil and plant-associated and newly described type strains.</title>
        <authorList>
            <person name="Whitman W.B."/>
            <person name="Woyke T."/>
            <person name="Klenk H.P."/>
            <person name="Zhou Y."/>
            <person name="Lilburn T.G."/>
            <person name="Beck B.J."/>
            <person name="De Vos P."/>
            <person name="Vandamme P."/>
            <person name="Eisen J.A."/>
            <person name="Garrity G."/>
            <person name="Hugenholtz P."/>
            <person name="Kyrpides N.C."/>
        </authorList>
    </citation>
    <scope>NUCLEOTIDE SEQUENCE [LARGE SCALE GENOMIC DNA]</scope>
    <source>
        <strain evidence="2 3">RF6</strain>
    </source>
</reference>
<proteinExistence type="predicted"/>
<evidence type="ECO:0000313" key="3">
    <source>
        <dbReference type="Proteomes" id="UP000291832"/>
    </source>
</evidence>
<accession>A0A4V6MBY0</accession>
<sequence>MNVRLHNRSQAAHSRANPPLVGIAGADAAGTDAAGADAAGTGAAGTGADAAGTGADAAGAGTQSRTLVGNGARETKSGEQSARQRPGPARAPPPERPSRSALPRARR</sequence>
<dbReference type="EMBL" id="SHKI01000006">
    <property type="protein sequence ID" value="RZT62639.1"/>
    <property type="molecule type" value="Genomic_DNA"/>
</dbReference>
<feature type="compositionally biased region" description="Low complexity" evidence="1">
    <location>
        <begin position="24"/>
        <end position="62"/>
    </location>
</feature>
<protein>
    <submittedName>
        <fullName evidence="2">Uncharacterized protein</fullName>
    </submittedName>
</protein>
<dbReference type="AlphaFoldDB" id="A0A4V6MBY0"/>
<keyword evidence="3" id="KW-1185">Reference proteome</keyword>
<feature type="region of interest" description="Disordered" evidence="1">
    <location>
        <begin position="1"/>
        <end position="107"/>
    </location>
</feature>
<evidence type="ECO:0000313" key="2">
    <source>
        <dbReference type="EMBL" id="RZT62639.1"/>
    </source>
</evidence>
<organism evidence="2 3">
    <name type="scientific">Leucobacter luti</name>
    <dbReference type="NCBI Taxonomy" id="340320"/>
    <lineage>
        <taxon>Bacteria</taxon>
        <taxon>Bacillati</taxon>
        <taxon>Actinomycetota</taxon>
        <taxon>Actinomycetes</taxon>
        <taxon>Micrococcales</taxon>
        <taxon>Microbacteriaceae</taxon>
        <taxon>Leucobacter</taxon>
    </lineage>
</organism>
<evidence type="ECO:0000256" key="1">
    <source>
        <dbReference type="SAM" id="MobiDB-lite"/>
    </source>
</evidence>
<name>A0A4V6MBY0_9MICO</name>